<dbReference type="AlphaFoldDB" id="A0A495IVB0"/>
<evidence type="ECO:0000256" key="1">
    <source>
        <dbReference type="ARBA" id="ARBA00022801"/>
    </source>
</evidence>
<dbReference type="GO" id="GO:0005975">
    <property type="term" value="P:carbohydrate metabolic process"/>
    <property type="evidence" value="ECO:0007669"/>
    <property type="project" value="TreeGrafter"/>
</dbReference>
<dbReference type="InterPro" id="IPR039329">
    <property type="entry name" value="SIAE"/>
</dbReference>
<sequence length="658" mass="72332">MKHYRSLLTIILFTFKLGVGGANAQLVPEGSQQDPVKGLSLAKIFSSNMVLQQGKANAIWGFARQGEAVTIHFAGKVIKTKAGTDGKWKTILPVMDYGGPYTMRIEGDNRIELTNIMIGEVWACTGQSNMGLQVSSVDHSEQEIAGANYPKIRLFSVPSRLSQFPQDDLEGGHWVECSPATVGKFSGVGYFFGRALHQRLNVAIGLISSNVGGTSAEIWSSPDNMLQDPDFSGPVKKLQSIDLVKQKQDRVEHITRFAGEFPTKDKGLLGGVAVYAAPNLDISTWSNLQVPAAWDPLFVGVGWSRKEFMLTKEEALQPIEIHLSRIDDDDISYINGEQIGATLNVGDRVYRVPAQFLKEGRNLLTVRILNRSGIGGMCGKAEDMFILSSAGKQSLAGTWKFKLSEILQHGLDIQKNDYPTILYNGMISPLIPFGIRGIIWYQGEGNAGRAQQYARIFPNLIRDWRAHWGLGDIPFLFVSLANYTRPPLQPSESSWAEIREVQTATLALPNTAMAIAMDTGDGNLHPPNKQDVGARLALDALATIYHQHVVYSGPLYKSMAIVNGVAQITFNTMGSRLQSKDGDMDIRGFAVAGSDHHYYWAKAKITGDNTISVWSEEVKEPLTVRYAWADNPGSLNLYNDAGLPAIPFRTDNPIVIHP</sequence>
<keyword evidence="1" id="KW-0378">Hydrolase</keyword>
<evidence type="ECO:0000256" key="2">
    <source>
        <dbReference type="SAM" id="SignalP"/>
    </source>
</evidence>
<dbReference type="RefSeq" id="WP_121195537.1">
    <property type="nucleotide sequence ID" value="NZ_RBKU01000001.1"/>
</dbReference>
<protein>
    <submittedName>
        <fullName evidence="4">Sialate O-acetylesterase</fullName>
    </submittedName>
</protein>
<organism evidence="4 5">
    <name type="scientific">Mucilaginibacter gracilis</name>
    <dbReference type="NCBI Taxonomy" id="423350"/>
    <lineage>
        <taxon>Bacteria</taxon>
        <taxon>Pseudomonadati</taxon>
        <taxon>Bacteroidota</taxon>
        <taxon>Sphingobacteriia</taxon>
        <taxon>Sphingobacteriales</taxon>
        <taxon>Sphingobacteriaceae</taxon>
        <taxon>Mucilaginibacter</taxon>
    </lineage>
</organism>
<feature type="domain" description="Sialate O-acetylesterase" evidence="3">
    <location>
        <begin position="434"/>
        <end position="537"/>
    </location>
</feature>
<dbReference type="Gene3D" id="3.40.50.1110">
    <property type="entry name" value="SGNH hydrolase"/>
    <property type="match status" value="2"/>
</dbReference>
<dbReference type="PANTHER" id="PTHR22901">
    <property type="entry name" value="SIALATE O-ACETYLESTERASE"/>
    <property type="match status" value="1"/>
</dbReference>
<evidence type="ECO:0000313" key="4">
    <source>
        <dbReference type="EMBL" id="RKR79938.1"/>
    </source>
</evidence>
<dbReference type="OrthoDB" id="9816001at2"/>
<keyword evidence="2" id="KW-0732">Signal</keyword>
<comment type="caution">
    <text evidence="4">The sequence shown here is derived from an EMBL/GenBank/DDBJ whole genome shotgun (WGS) entry which is preliminary data.</text>
</comment>
<feature type="chain" id="PRO_5019853485" evidence="2">
    <location>
        <begin position="25"/>
        <end position="658"/>
    </location>
</feature>
<evidence type="ECO:0000259" key="3">
    <source>
        <dbReference type="Pfam" id="PF03629"/>
    </source>
</evidence>
<proteinExistence type="predicted"/>
<dbReference type="Proteomes" id="UP000268007">
    <property type="component" value="Unassembled WGS sequence"/>
</dbReference>
<dbReference type="SUPFAM" id="SSF52266">
    <property type="entry name" value="SGNH hydrolase"/>
    <property type="match status" value="1"/>
</dbReference>
<keyword evidence="5" id="KW-1185">Reference proteome</keyword>
<dbReference type="SUPFAM" id="SSF49785">
    <property type="entry name" value="Galactose-binding domain-like"/>
    <property type="match status" value="1"/>
</dbReference>
<dbReference type="PANTHER" id="PTHR22901:SF0">
    <property type="entry name" value="SIALATE O-ACETYLESTERASE"/>
    <property type="match status" value="1"/>
</dbReference>
<dbReference type="EMBL" id="RBKU01000001">
    <property type="protein sequence ID" value="RKR79938.1"/>
    <property type="molecule type" value="Genomic_DNA"/>
</dbReference>
<name>A0A495IVB0_9SPHI</name>
<feature type="signal peptide" evidence="2">
    <location>
        <begin position="1"/>
        <end position="24"/>
    </location>
</feature>
<gene>
    <name evidence="4" type="ORF">BDD43_0024</name>
</gene>
<dbReference type="Gene3D" id="2.60.120.260">
    <property type="entry name" value="Galactose-binding domain-like"/>
    <property type="match status" value="1"/>
</dbReference>
<dbReference type="InterPro" id="IPR008979">
    <property type="entry name" value="Galactose-bd-like_sf"/>
</dbReference>
<dbReference type="GO" id="GO:0001681">
    <property type="term" value="F:sialate O-acetylesterase activity"/>
    <property type="evidence" value="ECO:0007669"/>
    <property type="project" value="InterPro"/>
</dbReference>
<dbReference type="InterPro" id="IPR036514">
    <property type="entry name" value="SGNH_hydro_sf"/>
</dbReference>
<accession>A0A495IVB0</accession>
<dbReference type="InterPro" id="IPR005181">
    <property type="entry name" value="SASA"/>
</dbReference>
<reference evidence="4 5" key="1">
    <citation type="submission" date="2018-10" db="EMBL/GenBank/DDBJ databases">
        <title>Genomic Encyclopedia of Archaeal and Bacterial Type Strains, Phase II (KMG-II): from individual species to whole genera.</title>
        <authorList>
            <person name="Goeker M."/>
        </authorList>
    </citation>
    <scope>NUCLEOTIDE SEQUENCE [LARGE SCALE GENOMIC DNA]</scope>
    <source>
        <strain evidence="4 5">DSM 18602</strain>
    </source>
</reference>
<evidence type="ECO:0000313" key="5">
    <source>
        <dbReference type="Proteomes" id="UP000268007"/>
    </source>
</evidence>
<dbReference type="Pfam" id="PF03629">
    <property type="entry name" value="SASA"/>
    <property type="match status" value="1"/>
</dbReference>